<organism evidence="3 4">
    <name type="scientific">Actinoplanes friuliensis DSM 7358</name>
    <dbReference type="NCBI Taxonomy" id="1246995"/>
    <lineage>
        <taxon>Bacteria</taxon>
        <taxon>Bacillati</taxon>
        <taxon>Actinomycetota</taxon>
        <taxon>Actinomycetes</taxon>
        <taxon>Micromonosporales</taxon>
        <taxon>Micromonosporaceae</taxon>
        <taxon>Actinoplanes</taxon>
    </lineage>
</organism>
<evidence type="ECO:0000313" key="4">
    <source>
        <dbReference type="Proteomes" id="UP000017746"/>
    </source>
</evidence>
<keyword evidence="1" id="KW-0560">Oxidoreductase</keyword>
<dbReference type="InterPro" id="IPR036188">
    <property type="entry name" value="FAD/NAD-bd_sf"/>
</dbReference>
<dbReference type="Pfam" id="PF01266">
    <property type="entry name" value="DAO"/>
    <property type="match status" value="1"/>
</dbReference>
<sequence>MTIFEAEAQFGTGATAAAIGGISPLSDDFIRAQLAPMCGDIFDAFWRLVQRCAEAGQAFPIVEEGLMYVALTPDDEARLTGPYRESLGDRFAVRWLPKGEALALEPTLTPALMGALLIPEEPALDPSSLLRSVLHLLSESGKVSVRLGTRVSELVDNMMTAVGRDGEVTVEEFDRIVIATGNDAALLPSPLRTSMVPVKGQALRLADPGSSHPLFAHHVYAHLPASGSDLNTSAYLVPRTDGSVVAGVTYEEQFPHDFVTVEGLHEITGGIRRLVPSARHWAMTAAWAGRRPATVDGGPIVGVLPGAEAVIYAMGHFGLGVTLAPLTAELVAEILGLSDRGLMAGGGYDPLSPERFH</sequence>
<protein>
    <submittedName>
        <fullName evidence="3">Glycine oxidase ThiO</fullName>
    </submittedName>
</protein>
<dbReference type="GO" id="GO:0016491">
    <property type="term" value="F:oxidoreductase activity"/>
    <property type="evidence" value="ECO:0007669"/>
    <property type="project" value="UniProtKB-KW"/>
</dbReference>
<feature type="domain" description="FAD dependent oxidoreductase" evidence="2">
    <location>
        <begin position="2"/>
        <end position="333"/>
    </location>
</feature>
<dbReference type="SUPFAM" id="SSF51905">
    <property type="entry name" value="FAD/NAD(P)-binding domain"/>
    <property type="match status" value="1"/>
</dbReference>
<dbReference type="Proteomes" id="UP000017746">
    <property type="component" value="Chromosome"/>
</dbReference>
<reference evidence="3 4" key="1">
    <citation type="journal article" date="2014" name="J. Biotechnol.">
        <title>Complete genome sequence of the actinobacterium Actinoplanes friuliensis HAG 010964, producer of the lipopeptide antibiotic friulimycin.</title>
        <authorList>
            <person name="Ruckert C."/>
            <person name="Szczepanowski R."/>
            <person name="Albersmeier A."/>
            <person name="Goesmann A."/>
            <person name="Fischer N."/>
            <person name="Steinkamper A."/>
            <person name="Puhler A."/>
            <person name="Biener R."/>
            <person name="Schwartz D."/>
            <person name="Kalinowski J."/>
        </authorList>
    </citation>
    <scope>NUCLEOTIDE SEQUENCE [LARGE SCALE GENOMIC DNA]</scope>
    <source>
        <strain evidence="3 4">DSM 7358</strain>
    </source>
</reference>
<dbReference type="GO" id="GO:0005737">
    <property type="term" value="C:cytoplasm"/>
    <property type="evidence" value="ECO:0007669"/>
    <property type="project" value="TreeGrafter"/>
</dbReference>
<dbReference type="eggNOG" id="COG0665">
    <property type="taxonomic scope" value="Bacteria"/>
</dbReference>
<keyword evidence="4" id="KW-1185">Reference proteome</keyword>
<dbReference type="SUPFAM" id="SSF54373">
    <property type="entry name" value="FAD-linked reductases, C-terminal domain"/>
    <property type="match status" value="1"/>
</dbReference>
<evidence type="ECO:0000259" key="2">
    <source>
        <dbReference type="Pfam" id="PF01266"/>
    </source>
</evidence>
<proteinExistence type="predicted"/>
<name>U5VWC0_9ACTN</name>
<dbReference type="KEGG" id="afs:AFR_13880"/>
<dbReference type="PANTHER" id="PTHR13847:SF289">
    <property type="entry name" value="GLYCINE OXIDASE"/>
    <property type="match status" value="1"/>
</dbReference>
<evidence type="ECO:0000256" key="1">
    <source>
        <dbReference type="ARBA" id="ARBA00023002"/>
    </source>
</evidence>
<dbReference type="PANTHER" id="PTHR13847">
    <property type="entry name" value="SARCOSINE DEHYDROGENASE-RELATED"/>
    <property type="match status" value="1"/>
</dbReference>
<dbReference type="STRING" id="1246995.AFR_13880"/>
<dbReference type="Gene3D" id="3.50.50.60">
    <property type="entry name" value="FAD/NAD(P)-binding domain"/>
    <property type="match status" value="1"/>
</dbReference>
<evidence type="ECO:0000313" key="3">
    <source>
        <dbReference type="EMBL" id="AGZ41062.1"/>
    </source>
</evidence>
<dbReference type="Gene3D" id="3.30.9.10">
    <property type="entry name" value="D-Amino Acid Oxidase, subunit A, domain 2"/>
    <property type="match status" value="1"/>
</dbReference>
<dbReference type="HOGENOM" id="CLU_007884_4_5_11"/>
<accession>U5VWC0</accession>
<dbReference type="AlphaFoldDB" id="U5VWC0"/>
<gene>
    <name evidence="3" type="ORF">AFR_13880</name>
</gene>
<dbReference type="EMBL" id="CP006272">
    <property type="protein sequence ID" value="AGZ41062.1"/>
    <property type="molecule type" value="Genomic_DNA"/>
</dbReference>
<dbReference type="InterPro" id="IPR006076">
    <property type="entry name" value="FAD-dep_OxRdtase"/>
</dbReference>